<evidence type="ECO:0000256" key="9">
    <source>
        <dbReference type="ARBA" id="ARBA00023239"/>
    </source>
</evidence>
<name>A0A8S1J2W9_9CHLO</name>
<dbReference type="PROSITE" id="PS00821">
    <property type="entry name" value="CYTO_HEME_LYASE_1"/>
    <property type="match status" value="1"/>
</dbReference>
<keyword evidence="4 10" id="KW-0479">Metal-binding</keyword>
<comment type="function">
    <text evidence="10">Lyase that catalyzes the covalent linking of the heme group to the cytochrome C apoprotein to produce the mature functional cytochrome.</text>
</comment>
<protein>
    <recommendedName>
        <fullName evidence="10">Holocytochrome c-type synthase</fullName>
        <ecNumber evidence="10">4.4.1.17</ecNumber>
    </recommendedName>
</protein>
<dbReference type="EMBL" id="CAJHUC010001613">
    <property type="protein sequence ID" value="CAD7701714.1"/>
    <property type="molecule type" value="Genomic_DNA"/>
</dbReference>
<sequence length="269" mass="29144">MGAATSTPASNGDPDGATTSACPVPPAARGAAVYNVYNQRVDGATGGGGVLDPRNNMPLQPSNRPSPGQRAPLSAAREVSMIPKGGTDGTWLYPSPQMFYNALKRKGKMEGVTEDVMDSVVHAHNTLNEATWRRVRDWEHLHQECGNPKLLRFVGRPDSLSPHARVNSWMGGALPFDRHDWFVDRCGKEVRYVIDFYFADEKAGTPEAFVLDVRPALDSFGAALDRIKMTIYSTFAAYGLPCPVTGHKRADAEPAGALEPSVQQTAYGK</sequence>
<dbReference type="GO" id="GO:0004408">
    <property type="term" value="F:holocytochrome-c synthase activity"/>
    <property type="evidence" value="ECO:0007669"/>
    <property type="project" value="UniProtKB-EC"/>
</dbReference>
<feature type="compositionally biased region" description="Polar residues" evidence="11">
    <location>
        <begin position="1"/>
        <end position="10"/>
    </location>
</feature>
<keyword evidence="13" id="KW-1185">Reference proteome</keyword>
<dbReference type="EC" id="4.4.1.17" evidence="10"/>
<keyword evidence="8 10" id="KW-0472">Membrane</keyword>
<feature type="region of interest" description="Disordered" evidence="11">
    <location>
        <begin position="1"/>
        <end position="25"/>
    </location>
</feature>
<feature type="region of interest" description="Disordered" evidence="11">
    <location>
        <begin position="45"/>
        <end position="73"/>
    </location>
</feature>
<evidence type="ECO:0000256" key="8">
    <source>
        <dbReference type="ARBA" id="ARBA00023136"/>
    </source>
</evidence>
<dbReference type="Proteomes" id="UP000708148">
    <property type="component" value="Unassembled WGS sequence"/>
</dbReference>
<evidence type="ECO:0000256" key="10">
    <source>
        <dbReference type="RuleBase" id="RU363130"/>
    </source>
</evidence>
<keyword evidence="5 10" id="KW-0999">Mitochondrion inner membrane</keyword>
<keyword evidence="3 10" id="KW-0349">Heme</keyword>
<organism evidence="12 13">
    <name type="scientific">Ostreobium quekettii</name>
    <dbReference type="NCBI Taxonomy" id="121088"/>
    <lineage>
        <taxon>Eukaryota</taxon>
        <taxon>Viridiplantae</taxon>
        <taxon>Chlorophyta</taxon>
        <taxon>core chlorophytes</taxon>
        <taxon>Ulvophyceae</taxon>
        <taxon>TCBD clade</taxon>
        <taxon>Bryopsidales</taxon>
        <taxon>Ostreobineae</taxon>
        <taxon>Ostreobiaceae</taxon>
        <taxon>Ostreobium</taxon>
    </lineage>
</organism>
<keyword evidence="9 10" id="KW-0456">Lyase</keyword>
<evidence type="ECO:0000313" key="12">
    <source>
        <dbReference type="EMBL" id="CAD7701714.1"/>
    </source>
</evidence>
<dbReference type="PANTHER" id="PTHR12743">
    <property type="entry name" value="CYTOCHROME C1 HEME LYASE"/>
    <property type="match status" value="1"/>
</dbReference>
<evidence type="ECO:0000256" key="3">
    <source>
        <dbReference type="ARBA" id="ARBA00022617"/>
    </source>
</evidence>
<comment type="subcellular location">
    <subcellularLocation>
        <location evidence="1 10">Mitochondrion inner membrane</location>
    </subcellularLocation>
</comment>
<reference evidence="12" key="1">
    <citation type="submission" date="2020-12" db="EMBL/GenBank/DDBJ databases">
        <authorList>
            <person name="Iha C."/>
        </authorList>
    </citation>
    <scope>NUCLEOTIDE SEQUENCE</scope>
</reference>
<dbReference type="OrthoDB" id="4243at2759"/>
<evidence type="ECO:0000256" key="1">
    <source>
        <dbReference type="ARBA" id="ARBA00004273"/>
    </source>
</evidence>
<dbReference type="PROSITE" id="PS00822">
    <property type="entry name" value="CYTO_HEME_LYASE_2"/>
    <property type="match status" value="1"/>
</dbReference>
<evidence type="ECO:0000256" key="7">
    <source>
        <dbReference type="ARBA" id="ARBA00023128"/>
    </source>
</evidence>
<evidence type="ECO:0000256" key="4">
    <source>
        <dbReference type="ARBA" id="ARBA00022723"/>
    </source>
</evidence>
<dbReference type="GO" id="GO:0046872">
    <property type="term" value="F:metal ion binding"/>
    <property type="evidence" value="ECO:0007669"/>
    <property type="project" value="UniProtKB-KW"/>
</dbReference>
<evidence type="ECO:0000256" key="5">
    <source>
        <dbReference type="ARBA" id="ARBA00022792"/>
    </source>
</evidence>
<evidence type="ECO:0000256" key="11">
    <source>
        <dbReference type="SAM" id="MobiDB-lite"/>
    </source>
</evidence>
<evidence type="ECO:0000256" key="6">
    <source>
        <dbReference type="ARBA" id="ARBA00023004"/>
    </source>
</evidence>
<proteinExistence type="inferred from homology"/>
<keyword evidence="7 10" id="KW-0496">Mitochondrion</keyword>
<feature type="compositionally biased region" description="Polar residues" evidence="11">
    <location>
        <begin position="57"/>
        <end position="66"/>
    </location>
</feature>
<keyword evidence="6 10" id="KW-0408">Iron</keyword>
<accession>A0A8S1J2W9</accession>
<comment type="similarity">
    <text evidence="2 10">Belongs to the cytochrome c-type heme lyase family.</text>
</comment>
<gene>
    <name evidence="12" type="ORF">OSTQU699_LOCUS7071</name>
</gene>
<evidence type="ECO:0000313" key="13">
    <source>
        <dbReference type="Proteomes" id="UP000708148"/>
    </source>
</evidence>
<comment type="catalytic activity">
    <reaction evidence="10">
        <text>holo-[cytochrome c] = apo-[cytochrome c] + heme b</text>
        <dbReference type="Rhea" id="RHEA:22648"/>
        <dbReference type="Rhea" id="RHEA-COMP:10725"/>
        <dbReference type="Rhea" id="RHEA-COMP:10726"/>
        <dbReference type="ChEBI" id="CHEBI:29950"/>
        <dbReference type="ChEBI" id="CHEBI:60344"/>
        <dbReference type="ChEBI" id="CHEBI:83739"/>
        <dbReference type="EC" id="4.4.1.17"/>
    </reaction>
</comment>
<dbReference type="InterPro" id="IPR000511">
    <property type="entry name" value="Holocyt_c/c1_synthase"/>
</dbReference>
<comment type="caution">
    <text evidence="12">The sequence shown here is derived from an EMBL/GenBank/DDBJ whole genome shotgun (WGS) entry which is preliminary data.</text>
</comment>
<dbReference type="PANTHER" id="PTHR12743:SF8">
    <property type="entry name" value="PROTEIN HRI1"/>
    <property type="match status" value="1"/>
</dbReference>
<evidence type="ECO:0000256" key="2">
    <source>
        <dbReference type="ARBA" id="ARBA00007255"/>
    </source>
</evidence>
<dbReference type="GO" id="GO:0005743">
    <property type="term" value="C:mitochondrial inner membrane"/>
    <property type="evidence" value="ECO:0007669"/>
    <property type="project" value="UniProtKB-SubCell"/>
</dbReference>
<dbReference type="Pfam" id="PF01265">
    <property type="entry name" value="Cyto_heme_lyase"/>
    <property type="match status" value="1"/>
</dbReference>
<dbReference type="AlphaFoldDB" id="A0A8S1J2W9"/>